<accession>A0ABD4X8S6</accession>
<evidence type="ECO:0000313" key="4">
    <source>
        <dbReference type="Proteomes" id="UP001218364"/>
    </source>
</evidence>
<evidence type="ECO:0000256" key="2">
    <source>
        <dbReference type="SAM" id="SignalP"/>
    </source>
</evidence>
<dbReference type="PANTHER" id="PTHR30006:SF25">
    <property type="entry name" value="PHOSPHOGLYCERATE TRANSPORT REGULATORY PROTEIN PGTC"/>
    <property type="match status" value="1"/>
</dbReference>
<dbReference type="Pfam" id="PF13531">
    <property type="entry name" value="SBP_bac_11"/>
    <property type="match status" value="1"/>
</dbReference>
<dbReference type="RefSeq" id="WP_274835838.1">
    <property type="nucleotide sequence ID" value="NZ_JARCIX010000009.1"/>
</dbReference>
<keyword evidence="1 2" id="KW-0732">Signal</keyword>
<evidence type="ECO:0000256" key="1">
    <source>
        <dbReference type="ARBA" id="ARBA00022729"/>
    </source>
</evidence>
<protein>
    <submittedName>
        <fullName evidence="3">ABC transporter substrate-binding protein</fullName>
    </submittedName>
</protein>
<dbReference type="Gene3D" id="3.40.190.10">
    <property type="entry name" value="Periplasmic binding protein-like II"/>
    <property type="match status" value="2"/>
</dbReference>
<comment type="caution">
    <text evidence="3">The sequence shown here is derived from an EMBL/GenBank/DDBJ whole genome shotgun (WGS) entry which is preliminary data.</text>
</comment>
<reference evidence="3 4" key="1">
    <citation type="submission" date="2023-02" db="EMBL/GenBank/DDBJ databases">
        <title>Population genomics of bacteria associated with diatom.</title>
        <authorList>
            <person name="Xie J."/>
            <person name="Wang H."/>
        </authorList>
    </citation>
    <scope>NUCLEOTIDE SEQUENCE [LARGE SCALE GENOMIC DNA]</scope>
    <source>
        <strain evidence="3 4">PT47_8</strain>
    </source>
</reference>
<dbReference type="AlphaFoldDB" id="A0ABD4X8S6"/>
<organism evidence="3 4">
    <name type="scientific">Phaeobacter gallaeciensis</name>
    <dbReference type="NCBI Taxonomy" id="60890"/>
    <lineage>
        <taxon>Bacteria</taxon>
        <taxon>Pseudomonadati</taxon>
        <taxon>Pseudomonadota</taxon>
        <taxon>Alphaproteobacteria</taxon>
        <taxon>Rhodobacterales</taxon>
        <taxon>Roseobacteraceae</taxon>
        <taxon>Phaeobacter</taxon>
    </lineage>
</organism>
<gene>
    <name evidence="3" type="ORF">PXK24_09350</name>
</gene>
<dbReference type="EMBL" id="JARCJK010000003">
    <property type="protein sequence ID" value="MDE4165898.1"/>
    <property type="molecule type" value="Genomic_DNA"/>
</dbReference>
<evidence type="ECO:0000313" key="3">
    <source>
        <dbReference type="EMBL" id="MDE4165898.1"/>
    </source>
</evidence>
<dbReference type="PANTHER" id="PTHR30006">
    <property type="entry name" value="THIAMINE-BINDING PERIPLASMIC PROTEIN-RELATED"/>
    <property type="match status" value="1"/>
</dbReference>
<proteinExistence type="predicted"/>
<feature type="chain" id="PRO_5044771200" evidence="2">
    <location>
        <begin position="24"/>
        <end position="348"/>
    </location>
</feature>
<name>A0ABD4X8S6_9RHOB</name>
<dbReference type="Proteomes" id="UP001218364">
    <property type="component" value="Unassembled WGS sequence"/>
</dbReference>
<feature type="signal peptide" evidence="2">
    <location>
        <begin position="1"/>
        <end position="23"/>
    </location>
</feature>
<sequence>MRFLVFSLALMVSALGLALPASSFEVEEFRRFGPEGAPALRVLSTTDMDVLAPLVESFLADRPGTAIEYTTVSSAVLMEVVTTGSGPQARFDIAVSSAMDLQTKLANDGYTRRHRSAATDVMPDWANWRDHVFAFSQEPASLLLSRAAFTGLELPRTRQDLIRLLRQNPDRFRGRLGTYDIATSGLGYLFATQDARTSDSYWRLMEIFGGLEVRLYCCSGQMIRDVARGDLAIAYNVLGSYALARTDLTDSIVIIDPQDYTNMMLRTAVILENAQQPDLAGAFVNHLLQAAWGSDPDPGYPFHRYPVETSDHSAPLRPIQLGPGLLVFLDRLKRARFLNEWHSAVSQK</sequence>
<dbReference type="SUPFAM" id="SSF53850">
    <property type="entry name" value="Periplasmic binding protein-like II"/>
    <property type="match status" value="1"/>
</dbReference>